<feature type="chain" id="PRO_5043269982" evidence="2">
    <location>
        <begin position="18"/>
        <end position="2059"/>
    </location>
</feature>
<gene>
    <name evidence="3" type="ORF">C1SCF055_LOCUS10447</name>
</gene>
<proteinExistence type="predicted"/>
<reference evidence="3" key="1">
    <citation type="submission" date="2022-10" db="EMBL/GenBank/DDBJ databases">
        <authorList>
            <person name="Chen Y."/>
            <person name="Dougan E. K."/>
            <person name="Chan C."/>
            <person name="Rhodes N."/>
            <person name="Thang M."/>
        </authorList>
    </citation>
    <scope>NUCLEOTIDE SEQUENCE</scope>
</reference>
<dbReference type="EMBL" id="CAMXCT020000747">
    <property type="protein sequence ID" value="CAL1136158.1"/>
    <property type="molecule type" value="Genomic_DNA"/>
</dbReference>
<evidence type="ECO:0000313" key="5">
    <source>
        <dbReference type="Proteomes" id="UP001152797"/>
    </source>
</evidence>
<feature type="region of interest" description="Disordered" evidence="1">
    <location>
        <begin position="1188"/>
        <end position="1230"/>
    </location>
</feature>
<organism evidence="3">
    <name type="scientific">Cladocopium goreaui</name>
    <dbReference type="NCBI Taxonomy" id="2562237"/>
    <lineage>
        <taxon>Eukaryota</taxon>
        <taxon>Sar</taxon>
        <taxon>Alveolata</taxon>
        <taxon>Dinophyceae</taxon>
        <taxon>Suessiales</taxon>
        <taxon>Symbiodiniaceae</taxon>
        <taxon>Cladocopium</taxon>
    </lineage>
</organism>
<dbReference type="EMBL" id="CAMXCT010000747">
    <property type="protein sequence ID" value="CAI3982783.1"/>
    <property type="molecule type" value="Genomic_DNA"/>
</dbReference>
<evidence type="ECO:0000256" key="2">
    <source>
        <dbReference type="SAM" id="SignalP"/>
    </source>
</evidence>
<sequence length="2059" mass="225790">MAAKITLKIAVVAVCLAETWITAAMTVRSVQTVPSTGNDMNQDSDYNTTPVPVTCGSNISNSTVGSKGGKNHHLFCPTQTGRVEASTCGSSFETEIQTNGTTRDSNCADCPADSNASCVGFNFRPGECYEIVVGGDGVSGDYVLSMNCTIANTTVVPVGCGSVVTGSTVGLSRKHHILCSNEFARVEASTSGSSFPANMQLNDTVIDYRPCPTDFNADCMWFNVRPGMCYEIGVGGFGSEGDYVLSISCTVVNATAIPVACGSLVTGSTVGLPSLRGSRSGDQRHIFCPNTTETVQVSTCGSSFDTVLYINGSDIDDSFDDVGFGNGVCRRQEKVRFNVEAGECYDIIVGGHSNSEGTYSLSIDCFNCIDVTCGSKVSNSTVGFIRGIRQHSFCPNDTGRVEVSTCGSSFETEIQTNGTTHNSNCADCPADSNASCVGFDFRPGECYQIGVGGINASEGDYVLSINCTIVSTTSAPVSTSATTATSCANYVCPDALVNDADQVCSAACDEATCCITRRERRRRRRQRRRQQRQGLAANDVAVPNAAPNALINTEGSFSGYEVVSSAASEASAPDQSPVAPSAAVDALALEATSALAFAALPVPQVDLLERQLRGSHSTWTSRARLGRAFRAGVAARERLLGRECAIASPTIPFQNSIYIGFWTSSYRTYIEVVGDRRGLQPGSISHAFASRAEATAFLAGAARPWPEEAAEGLLSQPSAQRALPEIHLPLPEEGDNFVCVACHLVYLRENGFMIVIPCADAAHNAVAALSDASGEDAPMFFVGSCEVETVRGRNIGQADVELVDLPWLHIGFFQHPRTGRQAVPRDRILTCKVADETGRPRRQSAHSLASEWLLTMEETTAQEYLTGEELEAEAEPDRSLPAPAQELDSVAELKAQIQALKAQLASAQPAAVPPPPPKTPSLFNVGVTPKVSAADWTKLKQLAGSPPPRSDYVEEEREVAEPGVAGLELPAQIQSADPAQQLMFLQMQQNAVLLQQLVTKHSDPVLGALSGGSASDSGGGSSSGVKGCLAREVFLRAVQDLTKVADSTRANLLRELGIPASREDGNLMRKYVERKIPLAEHRLLSQFAFMIAESWNIGFESQNIELLGVLSLMMYFVEQAAIEQGRTQTAWLLCGWQEPPYQILVSHKRRSGLQQFCRICNPSWISANLAYVKDLDYMESRLSANAKGSKAIQPLEDEPSAQPKRRPQKGRGKGKQKSQQGEDASNSTEAWRWTDASRLNPRRRRRLRFLRARHEWLQLVIASLNWEVLGFPKEPPPRAQLGAPISEVQHQIVERLESMLGHFLCMPDFEVDDLGRAQEKISGVIQMVKELPWCKLGLEDLQKLAVQLKHDLDSYGSHFKQKPSPVFQEEHPCHACSPRTVKHPAGINAKPVVSERVKWNSPPSFDATPFLDDLLVRAAYADPDVLRKDIETWPPAHPARAHCSKSELLELARRWDQLGACSLMPACEKDFSEAVGLFCVPKDRNAIRMRFSWEDVQAFKCFKPEFRGQDLLVCLSTLAMGDSLAVEIGQQAHKNVLRQFCGALLAHETLRYRFPIPRSDFVELLAIDDHVGIQKLAIKDFSKNPELRDTQIFRDAAFAYRHVGLIQQEKKQKRNQTEGIILGADFNGVEGRVMAPRPRILILCLITLHLAIRGTCTPKLLSTVLGCWVHVLMFRRVMFALVNSLFREGQGLPPDQTFCLARQSRCELQLLATLGSGNWSHVHSSRGLTCHDGFDVDGKRLRVSDLADMATFRELVALAYRRVISCFVSVEQPKNSRLFRLHCFQDPFLESHFPSSMKLSVKLVWLTWVLQGSVAYVLGSELYPGLLHTASKDNRADEPSRDRDVRPPSFAPPAWLSDLLRGDPKRFDMVVQSSSISKNPARWLRFLLMLCGDIEPNPGPFRGQLDLTVGFVAATSQRMARCLEGFKIWVRDVAEIDKKWQIHEPGTSRAVLPALVVRAAVCLAVLWGWHSWAGATFLYSSSEDIAWVAWRGRWSKMRTLEYYLQEVAAYILVHNLSAIAKARIGVLSKFSWSVLWEELLLAESKAEVEKKFRRSKLGG</sequence>
<reference evidence="4 5" key="2">
    <citation type="submission" date="2024-05" db="EMBL/GenBank/DDBJ databases">
        <authorList>
            <person name="Chen Y."/>
            <person name="Shah S."/>
            <person name="Dougan E. K."/>
            <person name="Thang M."/>
            <person name="Chan C."/>
        </authorList>
    </citation>
    <scope>NUCLEOTIDE SEQUENCE [LARGE SCALE GENOMIC DNA]</scope>
</reference>
<keyword evidence="5" id="KW-1185">Reference proteome</keyword>
<evidence type="ECO:0000313" key="4">
    <source>
        <dbReference type="EMBL" id="CAL4770095.1"/>
    </source>
</evidence>
<keyword evidence="2" id="KW-0732">Signal</keyword>
<dbReference type="Proteomes" id="UP001152797">
    <property type="component" value="Unassembled WGS sequence"/>
</dbReference>
<evidence type="ECO:0000256" key="1">
    <source>
        <dbReference type="SAM" id="MobiDB-lite"/>
    </source>
</evidence>
<evidence type="ECO:0000313" key="3">
    <source>
        <dbReference type="EMBL" id="CAI3982783.1"/>
    </source>
</evidence>
<comment type="caution">
    <text evidence="3">The sequence shown here is derived from an EMBL/GenBank/DDBJ whole genome shotgun (WGS) entry which is preliminary data.</text>
</comment>
<feature type="signal peptide" evidence="2">
    <location>
        <begin position="1"/>
        <end position="17"/>
    </location>
</feature>
<dbReference type="EMBL" id="CAMXCT030000747">
    <property type="protein sequence ID" value="CAL4770095.1"/>
    <property type="molecule type" value="Genomic_DNA"/>
</dbReference>
<name>A0A9P1C0U3_9DINO</name>
<protein>
    <submittedName>
        <fullName evidence="4">C3H1-type domain-containing protein</fullName>
    </submittedName>
</protein>
<dbReference type="OrthoDB" id="10692196at2759"/>
<feature type="compositionally biased region" description="Basic residues" evidence="1">
    <location>
        <begin position="1203"/>
        <end position="1216"/>
    </location>
</feature>
<accession>A0A9P1C0U3</accession>